<keyword evidence="1" id="KW-1133">Transmembrane helix</keyword>
<name>A0ABT3CPU0_9BACT</name>
<dbReference type="RefSeq" id="WP_264136080.1">
    <property type="nucleotide sequence ID" value="NZ_JAOYOD010000001.1"/>
</dbReference>
<organism evidence="2 3">
    <name type="scientific">Reichenbachiella ulvae</name>
    <dbReference type="NCBI Taxonomy" id="2980104"/>
    <lineage>
        <taxon>Bacteria</taxon>
        <taxon>Pseudomonadati</taxon>
        <taxon>Bacteroidota</taxon>
        <taxon>Cytophagia</taxon>
        <taxon>Cytophagales</taxon>
        <taxon>Reichenbachiellaceae</taxon>
        <taxon>Reichenbachiella</taxon>
    </lineage>
</organism>
<evidence type="ECO:0000313" key="3">
    <source>
        <dbReference type="Proteomes" id="UP001300692"/>
    </source>
</evidence>
<evidence type="ECO:0000256" key="1">
    <source>
        <dbReference type="SAM" id="Phobius"/>
    </source>
</evidence>
<keyword evidence="1" id="KW-0812">Transmembrane</keyword>
<feature type="transmembrane region" description="Helical" evidence="1">
    <location>
        <begin position="51"/>
        <end position="75"/>
    </location>
</feature>
<proteinExistence type="predicted"/>
<reference evidence="2 3" key="1">
    <citation type="submission" date="2022-10" db="EMBL/GenBank/DDBJ databases">
        <title>Comparative genomics and taxonomic characterization of three novel marine species of genus Reichenbachiella exhibiting antioxidant and polysaccharide degradation activities.</title>
        <authorList>
            <person name="Muhammad N."/>
            <person name="Lee Y.-J."/>
            <person name="Ko J."/>
            <person name="Kim S.-G."/>
        </authorList>
    </citation>
    <scope>NUCLEOTIDE SEQUENCE [LARGE SCALE GENOMIC DNA]</scope>
    <source>
        <strain evidence="2 3">ABR2-5</strain>
    </source>
</reference>
<accession>A0ABT3CPU0</accession>
<evidence type="ECO:0008006" key="4">
    <source>
        <dbReference type="Google" id="ProtNLM"/>
    </source>
</evidence>
<keyword evidence="3" id="KW-1185">Reference proteome</keyword>
<protein>
    <recommendedName>
        <fullName evidence="4">Phage abortive infection protein</fullName>
    </recommendedName>
</protein>
<dbReference type="EMBL" id="JAOYOD010000001">
    <property type="protein sequence ID" value="MCV9385288.1"/>
    <property type="molecule type" value="Genomic_DNA"/>
</dbReference>
<evidence type="ECO:0000313" key="2">
    <source>
        <dbReference type="EMBL" id="MCV9385288.1"/>
    </source>
</evidence>
<dbReference type="Proteomes" id="UP001300692">
    <property type="component" value="Unassembled WGS sequence"/>
</dbReference>
<sequence length="237" mass="27525">MSKIKPIKKILLPFLIVLFIGILVPIIFYVHQFSGSGLSEDPNNWGVLGDYFGGVLNPIIALASLIILSYLTYLVSEQSNEKNKTLIVFQKRLTAFEELTKPFKDINLLGTRISTALQFTNQLEYLTPESKLHKMIEMKKELSLITNTFTEYYYTLRLFNVNYGHLFEYDFSCEDYKQLLEQMRKLGEYHDDVSNNLFDENKTTELSAEKFQPDQATMRLIAKVINEIRNEILPKNN</sequence>
<keyword evidence="1" id="KW-0472">Membrane</keyword>
<comment type="caution">
    <text evidence="2">The sequence shown here is derived from an EMBL/GenBank/DDBJ whole genome shotgun (WGS) entry which is preliminary data.</text>
</comment>
<gene>
    <name evidence="2" type="ORF">N7U62_01365</name>
</gene>
<feature type="transmembrane region" description="Helical" evidence="1">
    <location>
        <begin position="12"/>
        <end position="31"/>
    </location>
</feature>